<sequence length="354" mass="40900">MLNTTYASDVIVTVIATKEPRWPYYVCWYRAESQEQITILYAMQCFVSPALSILGFSANMLSLVILVRGGLRRSSDILLFSLVIADSMCLFKTMDYAIIIDFFGPDKLIASWCGYQYDITVNYFLAYSQEIFMFIGFWGSSVNTLIPVIITIERLLAVFLPMTFRTIVTTKRTIILSVTAFVFWLPWSSFIVACLEILNYKMSEDKIWTSLDLGELYINNARFFTIFSLYFIDTLVSWFPLTIIILGCCSVWIKVKITLRQRQNMTSAQKISWSPRTTQTLLLTCLIFALTHSATSVIVYMWPADTQVQVFIRNMFMDLLYLINASSNFFVYISTNSKLYTIFVKIVHCQKKIQ</sequence>
<gene>
    <name evidence="7" type="ORF">Bpfe_008460</name>
</gene>
<dbReference type="EMBL" id="JASAOG010000027">
    <property type="protein sequence ID" value="KAK0061967.1"/>
    <property type="molecule type" value="Genomic_DNA"/>
</dbReference>
<comment type="subcellular location">
    <subcellularLocation>
        <location evidence="1">Membrane</location>
    </subcellularLocation>
</comment>
<evidence type="ECO:0000313" key="7">
    <source>
        <dbReference type="EMBL" id="KAK0061967.1"/>
    </source>
</evidence>
<dbReference type="PANTHER" id="PTHR46641:SF2">
    <property type="entry name" value="FMRFAMIDE RECEPTOR"/>
    <property type="match status" value="1"/>
</dbReference>
<dbReference type="AlphaFoldDB" id="A0AAD8FEH2"/>
<dbReference type="GO" id="GO:0016020">
    <property type="term" value="C:membrane"/>
    <property type="evidence" value="ECO:0007669"/>
    <property type="project" value="UniProtKB-SubCell"/>
</dbReference>
<comment type="caution">
    <text evidence="7">The sequence shown here is derived from an EMBL/GenBank/DDBJ whole genome shotgun (WGS) entry which is preliminary data.</text>
</comment>
<dbReference type="PANTHER" id="PTHR46641">
    <property type="entry name" value="FMRFAMIDE RECEPTOR-RELATED"/>
    <property type="match status" value="1"/>
</dbReference>
<feature type="domain" description="G-protein coupled receptors family 1 profile" evidence="6">
    <location>
        <begin position="58"/>
        <end position="332"/>
    </location>
</feature>
<reference evidence="7" key="1">
    <citation type="journal article" date="2023" name="PLoS Negl. Trop. Dis.">
        <title>A genome sequence for Biomphalaria pfeifferi, the major vector snail for the human-infecting parasite Schistosoma mansoni.</title>
        <authorList>
            <person name="Bu L."/>
            <person name="Lu L."/>
            <person name="Laidemitt M.R."/>
            <person name="Zhang S.M."/>
            <person name="Mutuku M."/>
            <person name="Mkoji G."/>
            <person name="Steinauer M."/>
            <person name="Loker E.S."/>
        </authorList>
    </citation>
    <scope>NUCLEOTIDE SEQUENCE</scope>
    <source>
        <strain evidence="7">KasaAsao</strain>
    </source>
</reference>
<keyword evidence="7" id="KW-0675">Receptor</keyword>
<evidence type="ECO:0000256" key="1">
    <source>
        <dbReference type="ARBA" id="ARBA00004370"/>
    </source>
</evidence>
<proteinExistence type="predicted"/>
<accession>A0AAD8FEH2</accession>
<evidence type="ECO:0000259" key="6">
    <source>
        <dbReference type="PROSITE" id="PS50262"/>
    </source>
</evidence>
<evidence type="ECO:0000256" key="3">
    <source>
        <dbReference type="ARBA" id="ARBA00022989"/>
    </source>
</evidence>
<dbReference type="InterPro" id="IPR017452">
    <property type="entry name" value="GPCR_Rhodpsn_7TM"/>
</dbReference>
<evidence type="ECO:0000256" key="2">
    <source>
        <dbReference type="ARBA" id="ARBA00022692"/>
    </source>
</evidence>
<dbReference type="SUPFAM" id="SSF81321">
    <property type="entry name" value="Family A G protein-coupled receptor-like"/>
    <property type="match status" value="1"/>
</dbReference>
<feature type="transmembrane region" description="Helical" evidence="5">
    <location>
        <begin position="280"/>
        <end position="303"/>
    </location>
</feature>
<protein>
    <submittedName>
        <fullName evidence="7">G-protein coupled receptor</fullName>
    </submittedName>
</protein>
<feature type="transmembrane region" description="Helical" evidence="5">
    <location>
        <begin position="77"/>
        <end position="99"/>
    </location>
</feature>
<dbReference type="PROSITE" id="PS50262">
    <property type="entry name" value="G_PROTEIN_RECEP_F1_2"/>
    <property type="match status" value="1"/>
</dbReference>
<evidence type="ECO:0000256" key="4">
    <source>
        <dbReference type="ARBA" id="ARBA00023136"/>
    </source>
</evidence>
<dbReference type="Proteomes" id="UP001233172">
    <property type="component" value="Unassembled WGS sequence"/>
</dbReference>
<organism evidence="7 8">
    <name type="scientific">Biomphalaria pfeifferi</name>
    <name type="common">Bloodfluke planorb</name>
    <name type="synonym">Freshwater snail</name>
    <dbReference type="NCBI Taxonomy" id="112525"/>
    <lineage>
        <taxon>Eukaryota</taxon>
        <taxon>Metazoa</taxon>
        <taxon>Spiralia</taxon>
        <taxon>Lophotrochozoa</taxon>
        <taxon>Mollusca</taxon>
        <taxon>Gastropoda</taxon>
        <taxon>Heterobranchia</taxon>
        <taxon>Euthyneura</taxon>
        <taxon>Panpulmonata</taxon>
        <taxon>Hygrophila</taxon>
        <taxon>Lymnaeoidea</taxon>
        <taxon>Planorbidae</taxon>
        <taxon>Biomphalaria</taxon>
    </lineage>
</organism>
<keyword evidence="8" id="KW-1185">Reference proteome</keyword>
<evidence type="ECO:0000313" key="8">
    <source>
        <dbReference type="Proteomes" id="UP001233172"/>
    </source>
</evidence>
<feature type="transmembrane region" description="Helical" evidence="5">
    <location>
        <begin position="315"/>
        <end position="333"/>
    </location>
</feature>
<evidence type="ECO:0000256" key="5">
    <source>
        <dbReference type="SAM" id="Phobius"/>
    </source>
</evidence>
<dbReference type="Gene3D" id="1.20.1070.10">
    <property type="entry name" value="Rhodopsin 7-helix transmembrane proteins"/>
    <property type="match status" value="1"/>
</dbReference>
<keyword evidence="4 5" id="KW-0472">Membrane</keyword>
<name>A0AAD8FEH2_BIOPF</name>
<keyword evidence="3 5" id="KW-1133">Transmembrane helix</keyword>
<feature type="transmembrane region" description="Helical" evidence="5">
    <location>
        <begin position="39"/>
        <end position="65"/>
    </location>
</feature>
<dbReference type="InterPro" id="IPR052954">
    <property type="entry name" value="GPCR-Ligand_Int"/>
</dbReference>
<feature type="transmembrane region" description="Helical" evidence="5">
    <location>
        <begin position="238"/>
        <end position="259"/>
    </location>
</feature>
<reference evidence="7" key="2">
    <citation type="submission" date="2023-04" db="EMBL/GenBank/DDBJ databases">
        <authorList>
            <person name="Bu L."/>
            <person name="Lu L."/>
            <person name="Laidemitt M.R."/>
            <person name="Zhang S.M."/>
            <person name="Mutuku M."/>
            <person name="Mkoji G."/>
            <person name="Steinauer M."/>
            <person name="Loker E.S."/>
        </authorList>
    </citation>
    <scope>NUCLEOTIDE SEQUENCE</scope>
    <source>
        <strain evidence="7">KasaAsao</strain>
        <tissue evidence="7">Whole Snail</tissue>
    </source>
</reference>
<feature type="transmembrane region" description="Helical" evidence="5">
    <location>
        <begin position="174"/>
        <end position="195"/>
    </location>
</feature>
<keyword evidence="2 5" id="KW-0812">Transmembrane</keyword>